<dbReference type="Pfam" id="PF06890">
    <property type="entry name" value="Phage_Mu_Gp45"/>
    <property type="match status" value="1"/>
</dbReference>
<reference evidence="2" key="1">
    <citation type="submission" date="2016-09" db="EMBL/GenBank/DDBJ databases">
        <authorList>
            <person name="Capua I."/>
            <person name="De Benedictis P."/>
            <person name="Joannis T."/>
            <person name="Lombin L.H."/>
            <person name="Cattoli G."/>
        </authorList>
    </citation>
    <scope>NUCLEOTIDE SEQUENCE</scope>
    <source>
        <strain evidence="2">B9</strain>
    </source>
</reference>
<dbReference type="InterPro" id="IPR013046">
    <property type="entry name" value="GpV/Gp45"/>
</dbReference>
<evidence type="ECO:0000259" key="1">
    <source>
        <dbReference type="Pfam" id="PF06890"/>
    </source>
</evidence>
<sequence>MLEAIQTMMEPLKAKVGLMVGRCVLRAVSDANKLQRAQVQVLAEETHDDVERVQQYGFTSVPFSGAEGVVVFVGGNRDHGLVIAVDDRRYRLVGLAPGEVALYDDQGQKVHLTRSGIVIDGGGHDLVIQNAPNVRMTGSLFVAGSIQADGDIADQGGAKTMNGMRQAYNSHTNGSGTTTPTPAM</sequence>
<accession>A0A1K0JE40</accession>
<gene>
    <name evidence="2" type="ORF">CNECB9_1190037</name>
</gene>
<feature type="domain" description="Bacteriophage Mu Gp45 N-terminal" evidence="1">
    <location>
        <begin position="22"/>
        <end position="89"/>
    </location>
</feature>
<protein>
    <submittedName>
        <fullName evidence="2">Bacteriophage Mu Gp45 protein</fullName>
    </submittedName>
</protein>
<dbReference type="AlphaFoldDB" id="A0A1K0JE40"/>
<proteinExistence type="predicted"/>
<name>A0A1K0JE40_CUPNE</name>
<dbReference type="NCBIfam" id="TIGR01644">
    <property type="entry name" value="phage_P2_V"/>
    <property type="match status" value="1"/>
</dbReference>
<dbReference type="PIRSF" id="PIRSF012337">
    <property type="entry name" value="gp45"/>
    <property type="match status" value="1"/>
</dbReference>
<dbReference type="InterPro" id="IPR014462">
    <property type="entry name" value="Phage_Mu_Gp45"/>
</dbReference>
<organism evidence="2">
    <name type="scientific">Cupriavidus necator</name>
    <name type="common">Alcaligenes eutrophus</name>
    <name type="synonym">Ralstonia eutropha</name>
    <dbReference type="NCBI Taxonomy" id="106590"/>
    <lineage>
        <taxon>Bacteria</taxon>
        <taxon>Pseudomonadati</taxon>
        <taxon>Pseudomonadota</taxon>
        <taxon>Betaproteobacteria</taxon>
        <taxon>Burkholderiales</taxon>
        <taxon>Burkholderiaceae</taxon>
        <taxon>Cupriavidus</taxon>
    </lineage>
</organism>
<dbReference type="EMBL" id="FMSH01000023">
    <property type="protein sequence ID" value="SCU73563.1"/>
    <property type="molecule type" value="Genomic_DNA"/>
</dbReference>
<dbReference type="RefSeq" id="WP_340520043.1">
    <property type="nucleotide sequence ID" value="NZ_FMSH01000023.1"/>
</dbReference>
<evidence type="ECO:0000313" key="2">
    <source>
        <dbReference type="EMBL" id="SCU73563.1"/>
    </source>
</evidence>
<dbReference type="InterPro" id="IPR053861">
    <property type="entry name" value="Phage_Mu_Gp45_N"/>
</dbReference>